<dbReference type="EMBL" id="JAVRHR010000001">
    <property type="protein sequence ID" value="MDT0606158.1"/>
    <property type="molecule type" value="Genomic_DNA"/>
</dbReference>
<accession>A0ABU3A7K5</accession>
<comment type="caution">
    <text evidence="1">The sequence shown here is derived from an EMBL/GenBank/DDBJ whole genome shotgun (WGS) entry which is preliminary data.</text>
</comment>
<protein>
    <recommendedName>
        <fullName evidence="3">Prophage protein DUF1660</fullName>
    </recommendedName>
</protein>
<evidence type="ECO:0008006" key="3">
    <source>
        <dbReference type="Google" id="ProtNLM"/>
    </source>
</evidence>
<gene>
    <name evidence="1" type="ORF">RM706_03910</name>
</gene>
<organism evidence="1 2">
    <name type="scientific">Croceitalea rosinachiae</name>
    <dbReference type="NCBI Taxonomy" id="3075596"/>
    <lineage>
        <taxon>Bacteria</taxon>
        <taxon>Pseudomonadati</taxon>
        <taxon>Bacteroidota</taxon>
        <taxon>Flavobacteriia</taxon>
        <taxon>Flavobacteriales</taxon>
        <taxon>Flavobacteriaceae</taxon>
        <taxon>Croceitalea</taxon>
    </lineage>
</organism>
<keyword evidence="2" id="KW-1185">Reference proteome</keyword>
<dbReference type="RefSeq" id="WP_311349717.1">
    <property type="nucleotide sequence ID" value="NZ_JAVRHR010000001.1"/>
</dbReference>
<dbReference type="Proteomes" id="UP001255246">
    <property type="component" value="Unassembled WGS sequence"/>
</dbReference>
<name>A0ABU3A7K5_9FLAO</name>
<evidence type="ECO:0000313" key="1">
    <source>
        <dbReference type="EMBL" id="MDT0606158.1"/>
    </source>
</evidence>
<sequence>MKKTITPDGNKLTGIFCNFFGHHFVVSKKVTEHIKEYRCQNCQKQVTTDERGKLSALTPQLQEINNTLEDMYQKRNRKSARTIERKHVA</sequence>
<evidence type="ECO:0000313" key="2">
    <source>
        <dbReference type="Proteomes" id="UP001255246"/>
    </source>
</evidence>
<proteinExistence type="predicted"/>
<reference evidence="1 2" key="1">
    <citation type="submission" date="2023-09" db="EMBL/GenBank/DDBJ databases">
        <authorList>
            <person name="Rey-Velasco X."/>
        </authorList>
    </citation>
    <scope>NUCLEOTIDE SEQUENCE [LARGE SCALE GENOMIC DNA]</scope>
    <source>
        <strain evidence="1 2">F388</strain>
    </source>
</reference>